<comment type="subcellular location">
    <subcellularLocation>
        <location evidence="1">Membrane</location>
        <topology evidence="1">Multi-pass membrane protein</topology>
    </subcellularLocation>
</comment>
<evidence type="ECO:0000256" key="1">
    <source>
        <dbReference type="ARBA" id="ARBA00004141"/>
    </source>
</evidence>
<evidence type="ECO:0000259" key="8">
    <source>
        <dbReference type="Pfam" id="PF00324"/>
    </source>
</evidence>
<dbReference type="PIRSF" id="PIRSF006060">
    <property type="entry name" value="AA_transporter"/>
    <property type="match status" value="1"/>
</dbReference>
<evidence type="ECO:0000256" key="2">
    <source>
        <dbReference type="ARBA" id="ARBA00022448"/>
    </source>
</evidence>
<reference evidence="9" key="1">
    <citation type="submission" date="2014-08" db="EMBL/GenBank/DDBJ databases">
        <authorList>
            <person name="Sharma Rahul"/>
            <person name="Thines Marco"/>
        </authorList>
    </citation>
    <scope>NUCLEOTIDE SEQUENCE</scope>
</reference>
<feature type="transmembrane region" description="Helical" evidence="7">
    <location>
        <begin position="72"/>
        <end position="92"/>
    </location>
</feature>
<keyword evidence="2" id="KW-0813">Transport</keyword>
<organism evidence="9">
    <name type="scientific">Phaffia rhodozyma</name>
    <name type="common">Yeast</name>
    <name type="synonym">Xanthophyllomyces dendrorhous</name>
    <dbReference type="NCBI Taxonomy" id="264483"/>
    <lineage>
        <taxon>Eukaryota</taxon>
        <taxon>Fungi</taxon>
        <taxon>Dikarya</taxon>
        <taxon>Basidiomycota</taxon>
        <taxon>Agaricomycotina</taxon>
        <taxon>Tremellomycetes</taxon>
        <taxon>Cystofilobasidiales</taxon>
        <taxon>Mrakiaceae</taxon>
        <taxon>Phaffia</taxon>
    </lineage>
</organism>
<feature type="transmembrane region" description="Helical" evidence="7">
    <location>
        <begin position="154"/>
        <end position="171"/>
    </location>
</feature>
<dbReference type="PANTHER" id="PTHR43341:SF20">
    <property type="entry name" value="AAT FAMILY AMINO ACID TRANSPORTER"/>
    <property type="match status" value="1"/>
</dbReference>
<dbReference type="PROSITE" id="PS00218">
    <property type="entry name" value="AMINO_ACID_PERMEASE_1"/>
    <property type="match status" value="1"/>
</dbReference>
<feature type="transmembrane region" description="Helical" evidence="7">
    <location>
        <begin position="277"/>
        <end position="296"/>
    </location>
</feature>
<dbReference type="GO" id="GO:0016020">
    <property type="term" value="C:membrane"/>
    <property type="evidence" value="ECO:0007669"/>
    <property type="project" value="UniProtKB-SubCell"/>
</dbReference>
<keyword evidence="5 7" id="KW-1133">Transmembrane helix</keyword>
<feature type="transmembrane region" description="Helical" evidence="7">
    <location>
        <begin position="180"/>
        <end position="200"/>
    </location>
</feature>
<sequence>MSNIEDYETKSYEKDTGATHTIFPAGEESRPEAQHLHRGLKSRHMAMISIGGVIGTGLFLGTGRALAHGGPLGLFLGYTIMASVCLATMLALGEMISFLPIEGGHLTLAHRFVDPAWSFALSYNYAYSWLIILPAEISAVAILVQYWTTAYSNAIWISIALAIVIVINLFGARGYGEAEFFFASIKVITIIGLIIVGIAINCGAGPADQGYIGFRYWKNPGPFVQYERIPGSLGKFLGFWAVLTQAAFSFIGTEIVAIAAGEAENPRRNLPKAIRTVYIRIVVFYILGTFIIGLNIPSNNAELGQYSDARASPFVLAIKAAGIKTLPSIINACLITSAWSAASSDMYTSSRAIYSMALNGLLPKVFTRTTKNGLPWAGLIVSSLFGLLAYMSLGTSASNTFDYFVNMTAIAGLMSWLAICVTYLRFRAGMDAQGLDRAILPFKSRFTKVGVYYAIVLIMIVQLFSGWTVFLKDSWDTATFVTNYLPLALFPVLFVFKKFYSKTVWRRAEDMDFVTNIAEIEADSYVVPPHPKWWGRLGNAIF</sequence>
<dbReference type="PANTHER" id="PTHR43341">
    <property type="entry name" value="AMINO ACID PERMEASE"/>
    <property type="match status" value="1"/>
</dbReference>
<keyword evidence="4" id="KW-0029">Amino-acid transport</keyword>
<accession>A0A0F7SQ91</accession>
<evidence type="ECO:0000256" key="3">
    <source>
        <dbReference type="ARBA" id="ARBA00022692"/>
    </source>
</evidence>
<dbReference type="InterPro" id="IPR004840">
    <property type="entry name" value="Amino_acid_permease_CS"/>
</dbReference>
<dbReference type="EMBL" id="LN483142">
    <property type="protein sequence ID" value="CED82715.1"/>
    <property type="molecule type" value="Genomic_DNA"/>
</dbReference>
<keyword evidence="6 7" id="KW-0472">Membrane</keyword>
<feature type="transmembrane region" description="Helical" evidence="7">
    <location>
        <begin position="373"/>
        <end position="391"/>
    </location>
</feature>
<proteinExistence type="predicted"/>
<evidence type="ECO:0000256" key="4">
    <source>
        <dbReference type="ARBA" id="ARBA00022970"/>
    </source>
</evidence>
<evidence type="ECO:0000256" key="6">
    <source>
        <dbReference type="ARBA" id="ARBA00023136"/>
    </source>
</evidence>
<dbReference type="Pfam" id="PF00324">
    <property type="entry name" value="AA_permease"/>
    <property type="match status" value="1"/>
</dbReference>
<dbReference type="FunFam" id="1.20.1740.10:FF:000006">
    <property type="entry name" value="General amino acid permease"/>
    <property type="match status" value="1"/>
</dbReference>
<keyword evidence="3 7" id="KW-0812">Transmembrane</keyword>
<evidence type="ECO:0000313" key="9">
    <source>
        <dbReference type="EMBL" id="CED82715.1"/>
    </source>
</evidence>
<feature type="transmembrane region" description="Helical" evidence="7">
    <location>
        <begin position="45"/>
        <end position="66"/>
    </location>
</feature>
<dbReference type="AlphaFoldDB" id="A0A0F7SQ91"/>
<feature type="transmembrane region" description="Helical" evidence="7">
    <location>
        <begin position="403"/>
        <end position="424"/>
    </location>
</feature>
<dbReference type="InterPro" id="IPR004841">
    <property type="entry name" value="AA-permease/SLC12A_dom"/>
</dbReference>
<dbReference type="InterPro" id="IPR050524">
    <property type="entry name" value="APC_YAT"/>
</dbReference>
<feature type="transmembrane region" description="Helical" evidence="7">
    <location>
        <begin position="451"/>
        <end position="471"/>
    </location>
</feature>
<name>A0A0F7SQ91_PHARH</name>
<protein>
    <submittedName>
        <fullName evidence="9">Amino acid permease</fullName>
    </submittedName>
</protein>
<feature type="transmembrane region" description="Helical" evidence="7">
    <location>
        <begin position="127"/>
        <end position="148"/>
    </location>
</feature>
<feature type="domain" description="Amino acid permease/ SLC12A" evidence="8">
    <location>
        <begin position="44"/>
        <end position="503"/>
    </location>
</feature>
<evidence type="ECO:0000256" key="7">
    <source>
        <dbReference type="SAM" id="Phobius"/>
    </source>
</evidence>
<feature type="transmembrane region" description="Helical" evidence="7">
    <location>
        <begin position="237"/>
        <end position="257"/>
    </location>
</feature>
<feature type="transmembrane region" description="Helical" evidence="7">
    <location>
        <begin position="477"/>
        <end position="496"/>
    </location>
</feature>
<evidence type="ECO:0000256" key="5">
    <source>
        <dbReference type="ARBA" id="ARBA00022989"/>
    </source>
</evidence>
<dbReference type="GO" id="GO:0015171">
    <property type="term" value="F:amino acid transmembrane transporter activity"/>
    <property type="evidence" value="ECO:0007669"/>
    <property type="project" value="TreeGrafter"/>
</dbReference>
<dbReference type="Gene3D" id="1.20.1740.10">
    <property type="entry name" value="Amino acid/polyamine transporter I"/>
    <property type="match status" value="1"/>
</dbReference>